<dbReference type="Proteomes" id="UP000178606">
    <property type="component" value="Unassembled WGS sequence"/>
</dbReference>
<comment type="caution">
    <text evidence="1">The sequence shown here is derived from an EMBL/GenBank/DDBJ whole genome shotgun (WGS) entry which is preliminary data.</text>
</comment>
<evidence type="ECO:0000313" key="1">
    <source>
        <dbReference type="EMBL" id="OGG46954.1"/>
    </source>
</evidence>
<reference evidence="1 2" key="1">
    <citation type="journal article" date="2016" name="Nat. Commun.">
        <title>Thousands of microbial genomes shed light on interconnected biogeochemical processes in an aquifer system.</title>
        <authorList>
            <person name="Anantharaman K."/>
            <person name="Brown C.T."/>
            <person name="Hug L.A."/>
            <person name="Sharon I."/>
            <person name="Castelle C.J."/>
            <person name="Probst A.J."/>
            <person name="Thomas B.C."/>
            <person name="Singh A."/>
            <person name="Wilkins M.J."/>
            <person name="Karaoz U."/>
            <person name="Brodie E.L."/>
            <person name="Williams K.H."/>
            <person name="Hubbard S.S."/>
            <person name="Banfield J.F."/>
        </authorList>
    </citation>
    <scope>NUCLEOTIDE SEQUENCE [LARGE SCALE GENOMIC DNA]</scope>
    <source>
        <strain evidence="2">RIFCSPLOWO2_12_FULL_64_10</strain>
    </source>
</reference>
<dbReference type="EMBL" id="MFKF01000279">
    <property type="protein sequence ID" value="OGG46954.1"/>
    <property type="molecule type" value="Genomic_DNA"/>
</dbReference>
<gene>
    <name evidence="1" type="ORF">A3F84_21090</name>
</gene>
<dbReference type="AlphaFoldDB" id="A0A1F6CCP2"/>
<accession>A0A1F6CCP2</accession>
<name>A0A1F6CCP2_HANXR</name>
<proteinExistence type="predicted"/>
<sequence length="316" mass="36449">MLSIFAIDPQVCQNLEWFRYCVEHCHPSRGRAIADLPPGEWCRAALGVIEQGVRESRLGSVMGQSLKRRLDMARDRLVHRPGTVWDYMEPSWVRNVEQEHRRERFAAVVSPEYREADEADRKYHPEKLDESVTAWNTPSGIGIQRSPDAFARAILPMLRVAKEIHFLDPHFKVDANSLFTRNYRQIIRDLTSQCEVFPMFTIHCCPDDDVKLTYFEGEFKRIYEELIPSGKSLTCVLWQVVGVPERGAHPFHNRFVLTDYCGVLVGYGTDSANAATEAPDTLQCLDQAIWHEKLTHSRKRTHPMVTIRKEIKITGR</sequence>
<organism evidence="1 2">
    <name type="scientific">Handelsmanbacteria sp. (strain RIFCSPLOWO2_12_FULL_64_10)</name>
    <dbReference type="NCBI Taxonomy" id="1817868"/>
    <lineage>
        <taxon>Bacteria</taxon>
        <taxon>Candidatus Handelsmaniibacteriota</taxon>
    </lineage>
</organism>
<evidence type="ECO:0000313" key="2">
    <source>
        <dbReference type="Proteomes" id="UP000178606"/>
    </source>
</evidence>
<protein>
    <submittedName>
        <fullName evidence="1">Uncharacterized protein</fullName>
    </submittedName>
</protein>